<dbReference type="InterPro" id="IPR036237">
    <property type="entry name" value="Xyl_isomerase-like_sf"/>
</dbReference>
<dbReference type="InterPro" id="IPR007801">
    <property type="entry name" value="MbnB/TglH/ChrH"/>
</dbReference>
<name>A0ABV6LRC0_9BACI</name>
<dbReference type="Proteomes" id="UP001589836">
    <property type="component" value="Unassembled WGS sequence"/>
</dbReference>
<dbReference type="EMBL" id="JBHLTP010000012">
    <property type="protein sequence ID" value="MFC0524960.1"/>
    <property type="molecule type" value="Genomic_DNA"/>
</dbReference>
<gene>
    <name evidence="1" type="ORF">ACFFGV_15380</name>
</gene>
<dbReference type="PANTHER" id="PTHR42194:SF1">
    <property type="entry name" value="UPF0276 PROTEIN HI_1600"/>
    <property type="match status" value="1"/>
</dbReference>
<dbReference type="RefSeq" id="WP_377349572.1">
    <property type="nucleotide sequence ID" value="NZ_JBHLTP010000012.1"/>
</dbReference>
<organism evidence="1 2">
    <name type="scientific">Pontibacillus salicampi</name>
    <dbReference type="NCBI Taxonomy" id="1449801"/>
    <lineage>
        <taxon>Bacteria</taxon>
        <taxon>Bacillati</taxon>
        <taxon>Bacillota</taxon>
        <taxon>Bacilli</taxon>
        <taxon>Bacillales</taxon>
        <taxon>Bacillaceae</taxon>
        <taxon>Pontibacillus</taxon>
    </lineage>
</organism>
<dbReference type="Gene3D" id="3.20.20.150">
    <property type="entry name" value="Divalent-metal-dependent TIM barrel enzymes"/>
    <property type="match status" value="1"/>
</dbReference>
<reference evidence="1 2" key="1">
    <citation type="submission" date="2024-09" db="EMBL/GenBank/DDBJ databases">
        <authorList>
            <person name="Sun Q."/>
            <person name="Mori K."/>
        </authorList>
    </citation>
    <scope>NUCLEOTIDE SEQUENCE [LARGE SCALE GENOMIC DNA]</scope>
    <source>
        <strain evidence="1 2">NCAIM B.02529</strain>
    </source>
</reference>
<dbReference type="PANTHER" id="PTHR42194">
    <property type="entry name" value="UPF0276 PROTEIN HI_1600"/>
    <property type="match status" value="1"/>
</dbReference>
<dbReference type="SUPFAM" id="SSF51658">
    <property type="entry name" value="Xylose isomerase-like"/>
    <property type="match status" value="1"/>
</dbReference>
<evidence type="ECO:0000313" key="2">
    <source>
        <dbReference type="Proteomes" id="UP001589836"/>
    </source>
</evidence>
<accession>A0ABV6LRC0</accession>
<dbReference type="Pfam" id="PF05114">
    <property type="entry name" value="MbnB_TglH_ChrH"/>
    <property type="match status" value="1"/>
</dbReference>
<proteinExistence type="predicted"/>
<keyword evidence="2" id="KW-1185">Reference proteome</keyword>
<comment type="caution">
    <text evidence="1">The sequence shown here is derived from an EMBL/GenBank/DDBJ whole genome shotgun (WGS) entry which is preliminary data.</text>
</comment>
<protein>
    <submittedName>
        <fullName evidence="1">DUF692 family multinuclear iron-containing protein</fullName>
    </submittedName>
</protein>
<sequence length="260" mass="30546">MIKLACNYSTELMELIQLEQVIVDWIKLSRWDVYNQEVQHARPIRPVLLHTLPTAAQADLPELNWNRINEALQECKSPHIAIHLTGRHRFWPEQEPNRVQLKERLMKGISYCKEQLDVELLIENIPYYQNSDVYRTVTDPEFITELCEEADVGLLLDTAHARIAAWHRGESAYDYIDKLPLERVQEIHVCGPEYNEEEGLVDRHLEMSEQDYQLLAYTLEKTSPQFLTLEYGGTGSKMEWRTDKETIKRQLQRLVKLLDS</sequence>
<evidence type="ECO:0000313" key="1">
    <source>
        <dbReference type="EMBL" id="MFC0524960.1"/>
    </source>
</evidence>